<proteinExistence type="predicted"/>
<keyword evidence="2" id="KW-1185">Reference proteome</keyword>
<sequence>MTFAPRTWVVGEVVTAALLNQEIRDQINSMLAAWTSYTPTWQSSGTAPNLSNGTIVGRHMKIGRTVIATINQTNGSTTTYGTGNYNWTLPFQAANAGANLIGLAHYLGTARWNGTTVISANATTMSPFFSTANNDTRIDFMTNSKPETLASGGQTRMTFLYEAAA</sequence>
<evidence type="ECO:0000313" key="2">
    <source>
        <dbReference type="Proteomes" id="UP001596263"/>
    </source>
</evidence>
<reference evidence="2" key="1">
    <citation type="journal article" date="2019" name="Int. J. Syst. Evol. Microbiol.">
        <title>The Global Catalogue of Microorganisms (GCM) 10K type strain sequencing project: providing services to taxonomists for standard genome sequencing and annotation.</title>
        <authorList>
            <consortium name="The Broad Institute Genomics Platform"/>
            <consortium name="The Broad Institute Genome Sequencing Center for Infectious Disease"/>
            <person name="Wu L."/>
            <person name="Ma J."/>
        </authorList>
    </citation>
    <scope>NUCLEOTIDE SEQUENCE [LARGE SCALE GENOMIC DNA]</scope>
    <source>
        <strain evidence="2">KCTC 42586</strain>
    </source>
</reference>
<organism evidence="1 2">
    <name type="scientific">Streptomyces coerulescens</name>
    <dbReference type="NCBI Taxonomy" id="29304"/>
    <lineage>
        <taxon>Bacteria</taxon>
        <taxon>Bacillati</taxon>
        <taxon>Actinomycetota</taxon>
        <taxon>Actinomycetes</taxon>
        <taxon>Kitasatosporales</taxon>
        <taxon>Streptomycetaceae</taxon>
        <taxon>Streptomyces</taxon>
    </lineage>
</organism>
<dbReference type="EMBL" id="JBHSKM010000019">
    <property type="protein sequence ID" value="MFC5217340.1"/>
    <property type="molecule type" value="Genomic_DNA"/>
</dbReference>
<comment type="caution">
    <text evidence="1">The sequence shown here is derived from an EMBL/GenBank/DDBJ whole genome shotgun (WGS) entry which is preliminary data.</text>
</comment>
<accession>A0ABW0CN99</accession>
<dbReference type="Proteomes" id="UP001596263">
    <property type="component" value="Unassembled WGS sequence"/>
</dbReference>
<name>A0ABW0CN99_STRCD</name>
<protein>
    <submittedName>
        <fullName evidence="1">Uncharacterized protein</fullName>
    </submittedName>
</protein>
<dbReference type="RefSeq" id="WP_380857989.1">
    <property type="nucleotide sequence ID" value="NZ_JBHSKM010000019.1"/>
</dbReference>
<evidence type="ECO:0000313" key="1">
    <source>
        <dbReference type="EMBL" id="MFC5217340.1"/>
    </source>
</evidence>
<gene>
    <name evidence="1" type="ORF">ACFPQ9_26220</name>
</gene>